<name>A0A9D4C9Y6_DREPO</name>
<dbReference type="EMBL" id="JAIWYP010000013">
    <property type="protein sequence ID" value="KAH3719799.1"/>
    <property type="molecule type" value="Genomic_DNA"/>
</dbReference>
<comment type="caution">
    <text evidence="1">The sequence shown here is derived from an EMBL/GenBank/DDBJ whole genome shotgun (WGS) entry which is preliminary data.</text>
</comment>
<gene>
    <name evidence="1" type="ORF">DPMN_062673</name>
</gene>
<keyword evidence="2" id="KW-1185">Reference proteome</keyword>
<dbReference type="Proteomes" id="UP000828390">
    <property type="component" value="Unassembled WGS sequence"/>
</dbReference>
<evidence type="ECO:0000313" key="2">
    <source>
        <dbReference type="Proteomes" id="UP000828390"/>
    </source>
</evidence>
<sequence length="73" mass="8210">MISHCVLGDCLKLFSSRLSHSQLNARSAAWLSLWIATRLCLPVVPTTVISLYTDWEQNHQTLTSKGNSEVRQP</sequence>
<dbReference type="AlphaFoldDB" id="A0A9D4C9Y6"/>
<reference evidence="1" key="1">
    <citation type="journal article" date="2019" name="bioRxiv">
        <title>The Genome of the Zebra Mussel, Dreissena polymorpha: A Resource for Invasive Species Research.</title>
        <authorList>
            <person name="McCartney M.A."/>
            <person name="Auch B."/>
            <person name="Kono T."/>
            <person name="Mallez S."/>
            <person name="Zhang Y."/>
            <person name="Obille A."/>
            <person name="Becker A."/>
            <person name="Abrahante J.E."/>
            <person name="Garbe J."/>
            <person name="Badalamenti J.P."/>
            <person name="Herman A."/>
            <person name="Mangelson H."/>
            <person name="Liachko I."/>
            <person name="Sullivan S."/>
            <person name="Sone E.D."/>
            <person name="Koren S."/>
            <person name="Silverstein K.A.T."/>
            <person name="Beckman K.B."/>
            <person name="Gohl D.M."/>
        </authorList>
    </citation>
    <scope>NUCLEOTIDE SEQUENCE</scope>
    <source>
        <strain evidence="1">Duluth1</strain>
        <tissue evidence="1">Whole animal</tissue>
    </source>
</reference>
<proteinExistence type="predicted"/>
<evidence type="ECO:0000313" key="1">
    <source>
        <dbReference type="EMBL" id="KAH3719799.1"/>
    </source>
</evidence>
<reference evidence="1" key="2">
    <citation type="submission" date="2020-11" db="EMBL/GenBank/DDBJ databases">
        <authorList>
            <person name="McCartney M.A."/>
            <person name="Auch B."/>
            <person name="Kono T."/>
            <person name="Mallez S."/>
            <person name="Becker A."/>
            <person name="Gohl D.M."/>
            <person name="Silverstein K.A.T."/>
            <person name="Koren S."/>
            <person name="Bechman K.B."/>
            <person name="Herman A."/>
            <person name="Abrahante J.E."/>
            <person name="Garbe J."/>
        </authorList>
    </citation>
    <scope>NUCLEOTIDE SEQUENCE</scope>
    <source>
        <strain evidence="1">Duluth1</strain>
        <tissue evidence="1">Whole animal</tissue>
    </source>
</reference>
<protein>
    <submittedName>
        <fullName evidence="1">Uncharacterized protein</fullName>
    </submittedName>
</protein>
<organism evidence="1 2">
    <name type="scientific">Dreissena polymorpha</name>
    <name type="common">Zebra mussel</name>
    <name type="synonym">Mytilus polymorpha</name>
    <dbReference type="NCBI Taxonomy" id="45954"/>
    <lineage>
        <taxon>Eukaryota</taxon>
        <taxon>Metazoa</taxon>
        <taxon>Spiralia</taxon>
        <taxon>Lophotrochozoa</taxon>
        <taxon>Mollusca</taxon>
        <taxon>Bivalvia</taxon>
        <taxon>Autobranchia</taxon>
        <taxon>Heteroconchia</taxon>
        <taxon>Euheterodonta</taxon>
        <taxon>Imparidentia</taxon>
        <taxon>Neoheterodontei</taxon>
        <taxon>Myida</taxon>
        <taxon>Dreissenoidea</taxon>
        <taxon>Dreissenidae</taxon>
        <taxon>Dreissena</taxon>
    </lineage>
</organism>
<accession>A0A9D4C9Y6</accession>